<sequence>MMRPLIVGAVSMVMAAVFAVPAHADSTRCDSVTTYPLVAMPAPWTPTSLCEAREALLDHTMLPQRDGTR</sequence>
<proteinExistence type="predicted"/>
<evidence type="ECO:0000313" key="2">
    <source>
        <dbReference type="EMBL" id="BBX33661.1"/>
    </source>
</evidence>
<keyword evidence="1" id="KW-0732">Signal</keyword>
<organism evidence="2 3">
    <name type="scientific">Mycolicibacterium mageritense</name>
    <name type="common">Mycobacterium mageritense</name>
    <dbReference type="NCBI Taxonomy" id="53462"/>
    <lineage>
        <taxon>Bacteria</taxon>
        <taxon>Bacillati</taxon>
        <taxon>Actinomycetota</taxon>
        <taxon>Actinomycetes</taxon>
        <taxon>Mycobacteriales</taxon>
        <taxon>Mycobacteriaceae</taxon>
        <taxon>Mycolicibacterium</taxon>
    </lineage>
</organism>
<evidence type="ECO:0000256" key="1">
    <source>
        <dbReference type="SAM" id="SignalP"/>
    </source>
</evidence>
<name>A0ABM7HSX2_MYCME</name>
<feature type="signal peptide" evidence="1">
    <location>
        <begin position="1"/>
        <end position="24"/>
    </location>
</feature>
<dbReference type="EMBL" id="AP022567">
    <property type="protein sequence ID" value="BBX33661.1"/>
    <property type="molecule type" value="Genomic_DNA"/>
</dbReference>
<evidence type="ECO:0000313" key="3">
    <source>
        <dbReference type="Proteomes" id="UP000465622"/>
    </source>
</evidence>
<reference evidence="2 3" key="1">
    <citation type="journal article" date="2019" name="Emerg. Microbes Infect.">
        <title>Comprehensive subspecies identification of 175 nontuberculous mycobacteria species based on 7547 genomic profiles.</title>
        <authorList>
            <person name="Matsumoto Y."/>
            <person name="Kinjo T."/>
            <person name="Motooka D."/>
            <person name="Nabeya D."/>
            <person name="Jung N."/>
            <person name="Uechi K."/>
            <person name="Horii T."/>
            <person name="Iida T."/>
            <person name="Fujita J."/>
            <person name="Nakamura S."/>
        </authorList>
    </citation>
    <scope>NUCLEOTIDE SEQUENCE [LARGE SCALE GENOMIC DNA]</scope>
    <source>
        <strain evidence="2 3">JCM 12375</strain>
    </source>
</reference>
<keyword evidence="3" id="KW-1185">Reference proteome</keyword>
<feature type="chain" id="PRO_5047477454" evidence="1">
    <location>
        <begin position="25"/>
        <end position="69"/>
    </location>
</feature>
<gene>
    <name evidence="2" type="ORF">MMAGJ_29430</name>
</gene>
<protein>
    <submittedName>
        <fullName evidence="2">Uncharacterized protein</fullName>
    </submittedName>
</protein>
<dbReference type="Proteomes" id="UP000465622">
    <property type="component" value="Chromosome"/>
</dbReference>
<accession>A0ABM7HSX2</accession>